<evidence type="ECO:0000313" key="4">
    <source>
        <dbReference type="Proteomes" id="UP001165082"/>
    </source>
</evidence>
<keyword evidence="2" id="KW-0012">Acyltransferase</keyword>
<dbReference type="InterPro" id="IPR016181">
    <property type="entry name" value="Acyl_CoA_acyltransferase"/>
</dbReference>
<name>A0A9W6ZK84_9STRA</name>
<keyword evidence="1" id="KW-0808">Transferase</keyword>
<evidence type="ECO:0008006" key="5">
    <source>
        <dbReference type="Google" id="ProtNLM"/>
    </source>
</evidence>
<dbReference type="OrthoDB" id="249099at2759"/>
<dbReference type="GO" id="GO:0004596">
    <property type="term" value="F:protein-N-terminal amino-acid acetyltransferase activity"/>
    <property type="evidence" value="ECO:0007669"/>
    <property type="project" value="InterPro"/>
</dbReference>
<dbReference type="SUPFAM" id="SSF55729">
    <property type="entry name" value="Acyl-CoA N-acyltransferases (Nat)"/>
    <property type="match status" value="1"/>
</dbReference>
<reference evidence="3" key="1">
    <citation type="submission" date="2022-07" db="EMBL/GenBank/DDBJ databases">
        <title>Genome analysis of Parmales, a sister group of diatoms, reveals the evolutionary specialization of diatoms from phago-mixotrophs to photoautotrophs.</title>
        <authorList>
            <person name="Ban H."/>
            <person name="Sato S."/>
            <person name="Yoshikawa S."/>
            <person name="Kazumasa Y."/>
            <person name="Nakamura Y."/>
            <person name="Ichinomiya M."/>
            <person name="Saitoh K."/>
            <person name="Sato N."/>
            <person name="Blanc-Mathieu R."/>
            <person name="Endo H."/>
            <person name="Kuwata A."/>
            <person name="Ogata H."/>
        </authorList>
    </citation>
    <scope>NUCLEOTIDE SEQUENCE</scope>
</reference>
<evidence type="ECO:0000256" key="2">
    <source>
        <dbReference type="ARBA" id="ARBA00023315"/>
    </source>
</evidence>
<organism evidence="3 4">
    <name type="scientific">Triparma retinervis</name>
    <dbReference type="NCBI Taxonomy" id="2557542"/>
    <lineage>
        <taxon>Eukaryota</taxon>
        <taxon>Sar</taxon>
        <taxon>Stramenopiles</taxon>
        <taxon>Ochrophyta</taxon>
        <taxon>Bolidophyceae</taxon>
        <taxon>Parmales</taxon>
        <taxon>Triparmaceae</taxon>
        <taxon>Triparma</taxon>
    </lineage>
</organism>
<evidence type="ECO:0000313" key="3">
    <source>
        <dbReference type="EMBL" id="GMH52822.1"/>
    </source>
</evidence>
<dbReference type="AlphaFoldDB" id="A0A9W6ZK84"/>
<gene>
    <name evidence="3" type="ORF">TrRE_jg7391</name>
</gene>
<evidence type="ECO:0000256" key="1">
    <source>
        <dbReference type="ARBA" id="ARBA00022679"/>
    </source>
</evidence>
<dbReference type="InterPro" id="IPR044542">
    <property type="entry name" value="NAA30-like"/>
</dbReference>
<dbReference type="PANTHER" id="PTHR45896">
    <property type="entry name" value="N-ALPHA-ACETYLTRANSFERASE 30"/>
    <property type="match status" value="1"/>
</dbReference>
<sequence>MSTPPSPYTTSIHGSHTIHYRTYLSESDLSHINTLVSPSLSEPYSVYTYRYFLLKWPRSCVFAFSSPSSSSPPPSPGLEASDGYECVGCCICKVDVTEAGSCDADCDDVTGVTLEVEEGNKAMHVYRNMGFVEVGRWKGYYLNGSGARRFKLKVQ</sequence>
<dbReference type="PANTHER" id="PTHR45896:SF1">
    <property type="entry name" value="N-ALPHA-ACETYLTRANSFERASE 30"/>
    <property type="match status" value="1"/>
</dbReference>
<accession>A0A9W6ZK84</accession>
<keyword evidence="4" id="KW-1185">Reference proteome</keyword>
<dbReference type="EMBL" id="BRXZ01003334">
    <property type="protein sequence ID" value="GMH52822.1"/>
    <property type="molecule type" value="Genomic_DNA"/>
</dbReference>
<dbReference type="Gene3D" id="3.40.630.30">
    <property type="match status" value="2"/>
</dbReference>
<comment type="caution">
    <text evidence="3">The sequence shown here is derived from an EMBL/GenBank/DDBJ whole genome shotgun (WGS) entry which is preliminary data.</text>
</comment>
<proteinExistence type="predicted"/>
<protein>
    <recommendedName>
        <fullName evidence="5">N-acetyltransferase domain-containing protein</fullName>
    </recommendedName>
</protein>
<dbReference type="Proteomes" id="UP001165082">
    <property type="component" value="Unassembled WGS sequence"/>
</dbReference>
<dbReference type="GO" id="GO:0031417">
    <property type="term" value="C:NatC complex"/>
    <property type="evidence" value="ECO:0007669"/>
    <property type="project" value="TreeGrafter"/>
</dbReference>